<reference evidence="1" key="1">
    <citation type="submission" date="2021-06" db="EMBL/GenBank/DDBJ databases">
        <authorList>
            <person name="Kallberg Y."/>
            <person name="Tangrot J."/>
            <person name="Rosling A."/>
        </authorList>
    </citation>
    <scope>NUCLEOTIDE SEQUENCE</scope>
    <source>
        <strain evidence="1">CL356</strain>
    </source>
</reference>
<organism evidence="1 2">
    <name type="scientific">Acaulospora colombiana</name>
    <dbReference type="NCBI Taxonomy" id="27376"/>
    <lineage>
        <taxon>Eukaryota</taxon>
        <taxon>Fungi</taxon>
        <taxon>Fungi incertae sedis</taxon>
        <taxon>Mucoromycota</taxon>
        <taxon>Glomeromycotina</taxon>
        <taxon>Glomeromycetes</taxon>
        <taxon>Diversisporales</taxon>
        <taxon>Acaulosporaceae</taxon>
        <taxon>Acaulospora</taxon>
    </lineage>
</organism>
<sequence>MAKVKFSGSSVHESAATTTAQAIATAKTPNLSPRQFRATPATSVTSDEICAQLSAVRSKRFFHEGTSSRKTYKGTYLSISASHSVVQFTTQYKDSRVNPSSWDNAPQVNETHLTHMINRTYEVLDVLFGIRNEISSRTAENAPVDVGEIILSRKPRAINVSQPRTKYRKRNKRAAPPGRCHSCNISETPEWRRGPDGARTLCNACDFAKITRKRALSAMQQFGPHSVANTTMIYNNTTKLITMPTPQDQSKWPQADLPENESFSKNK</sequence>
<comment type="caution">
    <text evidence="1">The sequence shown here is derived from an EMBL/GenBank/DDBJ whole genome shotgun (WGS) entry which is preliminary data.</text>
</comment>
<dbReference type="EMBL" id="CAJVPT010001912">
    <property type="protein sequence ID" value="CAG8470905.1"/>
    <property type="molecule type" value="Genomic_DNA"/>
</dbReference>
<evidence type="ECO:0000313" key="1">
    <source>
        <dbReference type="EMBL" id="CAG8470905.1"/>
    </source>
</evidence>
<keyword evidence="2" id="KW-1185">Reference proteome</keyword>
<evidence type="ECO:0000313" key="2">
    <source>
        <dbReference type="Proteomes" id="UP000789525"/>
    </source>
</evidence>
<protein>
    <submittedName>
        <fullName evidence="1">9807_t:CDS:1</fullName>
    </submittedName>
</protein>
<proteinExistence type="predicted"/>
<name>A0ACA9KGR9_9GLOM</name>
<accession>A0ACA9KGR9</accession>
<dbReference type="Proteomes" id="UP000789525">
    <property type="component" value="Unassembled WGS sequence"/>
</dbReference>
<gene>
    <name evidence="1" type="ORF">ACOLOM_LOCUS1584</name>
</gene>